<name>A0A2T0ADF4_RHOTO</name>
<evidence type="ECO:0000313" key="3">
    <source>
        <dbReference type="Proteomes" id="UP000239560"/>
    </source>
</evidence>
<feature type="region of interest" description="Disordered" evidence="1">
    <location>
        <begin position="92"/>
        <end position="151"/>
    </location>
</feature>
<evidence type="ECO:0000313" key="2">
    <source>
        <dbReference type="EMBL" id="PRQ76039.1"/>
    </source>
</evidence>
<reference evidence="2 3" key="1">
    <citation type="journal article" date="2018" name="Elife">
        <title>Functional genomics of lipid metabolism in the oleaginous yeast Rhodosporidium toruloides.</title>
        <authorList>
            <person name="Coradetti S.T."/>
            <person name="Pinel D."/>
            <person name="Geiselman G."/>
            <person name="Ito M."/>
            <person name="Mondo S."/>
            <person name="Reilly M.C."/>
            <person name="Cheng Y.F."/>
            <person name="Bauer S."/>
            <person name="Grigoriev I."/>
            <person name="Gladden J.M."/>
            <person name="Simmons B.A."/>
            <person name="Brem R."/>
            <person name="Arkin A.P."/>
            <person name="Skerker J.M."/>
        </authorList>
    </citation>
    <scope>NUCLEOTIDE SEQUENCE [LARGE SCALE GENOMIC DNA]</scope>
    <source>
        <strain evidence="2 3">NBRC 0880</strain>
    </source>
</reference>
<dbReference type="Proteomes" id="UP000239560">
    <property type="component" value="Unassembled WGS sequence"/>
</dbReference>
<comment type="caution">
    <text evidence="2">The sequence shown here is derived from an EMBL/GenBank/DDBJ whole genome shotgun (WGS) entry which is preliminary data.</text>
</comment>
<organism evidence="2 3">
    <name type="scientific">Rhodotorula toruloides</name>
    <name type="common">Yeast</name>
    <name type="synonym">Rhodosporidium toruloides</name>
    <dbReference type="NCBI Taxonomy" id="5286"/>
    <lineage>
        <taxon>Eukaryota</taxon>
        <taxon>Fungi</taxon>
        <taxon>Dikarya</taxon>
        <taxon>Basidiomycota</taxon>
        <taxon>Pucciniomycotina</taxon>
        <taxon>Microbotryomycetes</taxon>
        <taxon>Sporidiobolales</taxon>
        <taxon>Sporidiobolaceae</taxon>
        <taxon>Rhodotorula</taxon>
    </lineage>
</organism>
<dbReference type="OrthoDB" id="10621648at2759"/>
<proteinExistence type="predicted"/>
<feature type="non-terminal residue" evidence="2">
    <location>
        <position position="1"/>
    </location>
</feature>
<feature type="compositionally biased region" description="Polar residues" evidence="1">
    <location>
        <begin position="97"/>
        <end position="119"/>
    </location>
</feature>
<gene>
    <name evidence="2" type="ORF">AAT19DRAFT_13061</name>
</gene>
<evidence type="ECO:0000256" key="1">
    <source>
        <dbReference type="SAM" id="MobiDB-lite"/>
    </source>
</evidence>
<protein>
    <submittedName>
        <fullName evidence="2">Uncharacterized protein</fullName>
    </submittedName>
</protein>
<feature type="compositionally biased region" description="Polar residues" evidence="1">
    <location>
        <begin position="139"/>
        <end position="151"/>
    </location>
</feature>
<sequence length="151" mass="16214">VVCAQARGQKGETNKDNSKPQPKSEQLPSSSSPPTAPLSYLVDENLVTALVPSEMACFESSPGRMRRTEVWISREMVDFLLYDASCDGSCGGVHSCRGSSQPSREASQAPRASQTSNLAGQRRPSQPRSSPVRSDCPASKTQDQQATQLDA</sequence>
<feature type="compositionally biased region" description="Basic and acidic residues" evidence="1">
    <location>
        <begin position="9"/>
        <end position="18"/>
    </location>
</feature>
<dbReference type="EMBL" id="LCTV02000003">
    <property type="protein sequence ID" value="PRQ76039.1"/>
    <property type="molecule type" value="Genomic_DNA"/>
</dbReference>
<dbReference type="AlphaFoldDB" id="A0A2T0ADF4"/>
<feature type="region of interest" description="Disordered" evidence="1">
    <location>
        <begin position="1"/>
        <end position="38"/>
    </location>
</feature>
<accession>A0A2T0ADF4</accession>
<feature type="compositionally biased region" description="Low complexity" evidence="1">
    <location>
        <begin position="121"/>
        <end position="134"/>
    </location>
</feature>